<dbReference type="PIRSF" id="PIRSF000778">
    <property type="entry name" value="RpoK/RPB6"/>
    <property type="match status" value="1"/>
</dbReference>
<dbReference type="InterPro" id="IPR006110">
    <property type="entry name" value="Pol_omega/Rpo6/RPB6"/>
</dbReference>
<dbReference type="Proteomes" id="UP000618343">
    <property type="component" value="Unassembled WGS sequence"/>
</dbReference>
<dbReference type="NCBIfam" id="NF002206">
    <property type="entry name" value="PRK01099.1-1"/>
    <property type="match status" value="1"/>
</dbReference>
<dbReference type="AlphaFoldDB" id="A0A832ZK02"/>
<sequence>MGYTRFEKARIIGARSLQISDGAYLTVDTEKDSSLEIAKEEFEREKIPLIAKPKKRN</sequence>
<dbReference type="PROSITE" id="PS01111">
    <property type="entry name" value="RNA_POL_K_14KD"/>
    <property type="match status" value="1"/>
</dbReference>
<keyword evidence="1 4" id="KW-0240">DNA-directed RNA polymerase</keyword>
<evidence type="ECO:0000313" key="5">
    <source>
        <dbReference type="Proteomes" id="UP000618343"/>
    </source>
</evidence>
<dbReference type="GO" id="GO:0000428">
    <property type="term" value="C:DNA-directed RNA polymerase complex"/>
    <property type="evidence" value="ECO:0007669"/>
    <property type="project" value="UniProtKB-KW"/>
</dbReference>
<dbReference type="Proteomes" id="UP000643554">
    <property type="component" value="Unassembled WGS sequence"/>
</dbReference>
<dbReference type="Gene3D" id="3.90.940.10">
    <property type="match status" value="1"/>
</dbReference>
<proteinExistence type="predicted"/>
<gene>
    <name evidence="3" type="ORF">EYH15_02780</name>
    <name evidence="4" type="ORF">EYH21_00915</name>
</gene>
<evidence type="ECO:0000313" key="4">
    <source>
        <dbReference type="EMBL" id="HIP90851.1"/>
    </source>
</evidence>
<dbReference type="SUPFAM" id="SSF63562">
    <property type="entry name" value="RPB6/omega subunit-like"/>
    <property type="match status" value="1"/>
</dbReference>
<dbReference type="InterPro" id="IPR006111">
    <property type="entry name" value="Rpo6/Rpb6"/>
</dbReference>
<protein>
    <submittedName>
        <fullName evidence="4">DNA-directed RNA polymerase subunit K</fullName>
        <ecNumber evidence="4">2.7.7.6</ecNumber>
    </submittedName>
</protein>
<dbReference type="Pfam" id="PF01192">
    <property type="entry name" value="RNA_pol_Rpb6"/>
    <property type="match status" value="1"/>
</dbReference>
<dbReference type="EMBL" id="DQUO01000005">
    <property type="protein sequence ID" value="HIP90851.1"/>
    <property type="molecule type" value="Genomic_DNA"/>
</dbReference>
<organism evidence="4 5">
    <name type="scientific">Methanothermococcus okinawensis</name>
    <dbReference type="NCBI Taxonomy" id="155863"/>
    <lineage>
        <taxon>Archaea</taxon>
        <taxon>Methanobacteriati</taxon>
        <taxon>Methanobacteriota</taxon>
        <taxon>Methanomada group</taxon>
        <taxon>Methanococci</taxon>
        <taxon>Methanococcales</taxon>
        <taxon>Methanococcaceae</taxon>
        <taxon>Methanothermococcus</taxon>
    </lineage>
</organism>
<dbReference type="InterPro" id="IPR036161">
    <property type="entry name" value="RPB6/omega-like_sf"/>
</dbReference>
<dbReference type="InterPro" id="IPR020708">
    <property type="entry name" value="DNA-dir_RNA_polK_14-18kDa_CS"/>
</dbReference>
<keyword evidence="2" id="KW-0804">Transcription</keyword>
<dbReference type="GO" id="GO:0003899">
    <property type="term" value="F:DNA-directed RNA polymerase activity"/>
    <property type="evidence" value="ECO:0007669"/>
    <property type="project" value="UniProtKB-EC"/>
</dbReference>
<evidence type="ECO:0000256" key="1">
    <source>
        <dbReference type="ARBA" id="ARBA00022478"/>
    </source>
</evidence>
<name>A0A832ZK02_9EURY</name>
<accession>A0A832ZK02</accession>
<evidence type="ECO:0000313" key="3">
    <source>
        <dbReference type="EMBL" id="HIP84395.1"/>
    </source>
</evidence>
<dbReference type="EMBL" id="DQUI01000052">
    <property type="protein sequence ID" value="HIP84395.1"/>
    <property type="molecule type" value="Genomic_DNA"/>
</dbReference>
<evidence type="ECO:0000256" key="2">
    <source>
        <dbReference type="ARBA" id="ARBA00023163"/>
    </source>
</evidence>
<keyword evidence="4" id="KW-0548">Nucleotidyltransferase</keyword>
<keyword evidence="4" id="KW-0808">Transferase</keyword>
<reference evidence="4" key="1">
    <citation type="journal article" date="2020" name="ISME J.">
        <title>Gammaproteobacteria mediating utilization of methyl-, sulfur- and petroleum organic compounds in deep ocean hydrothermal plumes.</title>
        <authorList>
            <person name="Zhou Z."/>
            <person name="Liu Y."/>
            <person name="Pan J."/>
            <person name="Cron B.R."/>
            <person name="Toner B.M."/>
            <person name="Anantharaman K."/>
            <person name="Breier J.A."/>
            <person name="Dick G.J."/>
            <person name="Li M."/>
        </authorList>
    </citation>
    <scope>NUCLEOTIDE SEQUENCE</scope>
    <source>
        <strain evidence="3">SZUA-1453</strain>
        <strain evidence="4">SZUA-1471</strain>
    </source>
</reference>
<dbReference type="GO" id="GO:0006351">
    <property type="term" value="P:DNA-templated transcription"/>
    <property type="evidence" value="ECO:0007669"/>
    <property type="project" value="InterPro"/>
</dbReference>
<dbReference type="GO" id="GO:0003677">
    <property type="term" value="F:DNA binding"/>
    <property type="evidence" value="ECO:0007669"/>
    <property type="project" value="InterPro"/>
</dbReference>
<dbReference type="EC" id="2.7.7.6" evidence="4"/>
<comment type="caution">
    <text evidence="4">The sequence shown here is derived from an EMBL/GenBank/DDBJ whole genome shotgun (WGS) entry which is preliminary data.</text>
</comment>
<dbReference type="NCBIfam" id="NF002208">
    <property type="entry name" value="PRK01099.1-3"/>
    <property type="match status" value="1"/>
</dbReference>